<feature type="region of interest" description="Disordered" evidence="1">
    <location>
        <begin position="102"/>
        <end position="182"/>
    </location>
</feature>
<feature type="transmembrane region" description="Helical" evidence="2">
    <location>
        <begin position="31"/>
        <end position="53"/>
    </location>
</feature>
<evidence type="ECO:0000313" key="4">
    <source>
        <dbReference type="Proteomes" id="UP000244855"/>
    </source>
</evidence>
<dbReference type="AlphaFoldDB" id="A0A2V1E0L3"/>
<accession>A0A2V1E0L3</accession>
<gene>
    <name evidence="3" type="ORF">DM02DRAFT_652280</name>
</gene>
<reference evidence="3 4" key="1">
    <citation type="journal article" date="2018" name="Sci. Rep.">
        <title>Comparative genomics provides insights into the lifestyle and reveals functional heterogeneity of dark septate endophytic fungi.</title>
        <authorList>
            <person name="Knapp D.G."/>
            <person name="Nemeth J.B."/>
            <person name="Barry K."/>
            <person name="Hainaut M."/>
            <person name="Henrissat B."/>
            <person name="Johnson J."/>
            <person name="Kuo A."/>
            <person name="Lim J.H.P."/>
            <person name="Lipzen A."/>
            <person name="Nolan M."/>
            <person name="Ohm R.A."/>
            <person name="Tamas L."/>
            <person name="Grigoriev I.V."/>
            <person name="Spatafora J.W."/>
            <person name="Nagy L.G."/>
            <person name="Kovacs G.M."/>
        </authorList>
    </citation>
    <scope>NUCLEOTIDE SEQUENCE [LARGE SCALE GENOMIC DNA]</scope>
    <source>
        <strain evidence="3 4">DSE2036</strain>
    </source>
</reference>
<protein>
    <submittedName>
        <fullName evidence="3">Uncharacterized protein</fullName>
    </submittedName>
</protein>
<proteinExistence type="predicted"/>
<feature type="compositionally biased region" description="Pro residues" evidence="1">
    <location>
        <begin position="141"/>
        <end position="159"/>
    </location>
</feature>
<name>A0A2V1E0L3_9PLEO</name>
<sequence length="195" mass="22599">MVLSKRYCVEYVDGTIECFRDGFWYSSTGIIIKWAILAGFFLFFVAWFVGGYIHAKRRMKKGKPLLAYHRWLVSYGERRKYGQTPQNSYRFYAQQPYGQALPQQQQQQPYTQRADGTWPEPPPMYTPGKPDQQGTEMPQYGMPPPPPPMGQQQYGPPPTIQDVEAQQQQQQQQLPPRPQQAKLAVGKMFAKFGRK</sequence>
<dbReference type="OrthoDB" id="5400539at2759"/>
<keyword evidence="2" id="KW-0472">Membrane</keyword>
<organism evidence="3 4">
    <name type="scientific">Periconia macrospinosa</name>
    <dbReference type="NCBI Taxonomy" id="97972"/>
    <lineage>
        <taxon>Eukaryota</taxon>
        <taxon>Fungi</taxon>
        <taxon>Dikarya</taxon>
        <taxon>Ascomycota</taxon>
        <taxon>Pezizomycotina</taxon>
        <taxon>Dothideomycetes</taxon>
        <taxon>Pleosporomycetidae</taxon>
        <taxon>Pleosporales</taxon>
        <taxon>Massarineae</taxon>
        <taxon>Periconiaceae</taxon>
        <taxon>Periconia</taxon>
    </lineage>
</organism>
<evidence type="ECO:0000256" key="1">
    <source>
        <dbReference type="SAM" id="MobiDB-lite"/>
    </source>
</evidence>
<evidence type="ECO:0000313" key="3">
    <source>
        <dbReference type="EMBL" id="PVI03682.1"/>
    </source>
</evidence>
<keyword evidence="2" id="KW-1133">Transmembrane helix</keyword>
<keyword evidence="2" id="KW-0812">Transmembrane</keyword>
<dbReference type="EMBL" id="KZ805328">
    <property type="protein sequence ID" value="PVI03682.1"/>
    <property type="molecule type" value="Genomic_DNA"/>
</dbReference>
<dbReference type="Proteomes" id="UP000244855">
    <property type="component" value="Unassembled WGS sequence"/>
</dbReference>
<evidence type="ECO:0000256" key="2">
    <source>
        <dbReference type="SAM" id="Phobius"/>
    </source>
</evidence>
<feature type="compositionally biased region" description="Low complexity" evidence="1">
    <location>
        <begin position="102"/>
        <end position="114"/>
    </location>
</feature>
<keyword evidence="4" id="KW-1185">Reference proteome</keyword>